<evidence type="ECO:0000313" key="1">
    <source>
        <dbReference type="EMBL" id="TWU38385.1"/>
    </source>
</evidence>
<organism evidence="1 2">
    <name type="scientific">Novipirellula artificiosorum</name>
    <dbReference type="NCBI Taxonomy" id="2528016"/>
    <lineage>
        <taxon>Bacteria</taxon>
        <taxon>Pseudomonadati</taxon>
        <taxon>Planctomycetota</taxon>
        <taxon>Planctomycetia</taxon>
        <taxon>Pirellulales</taxon>
        <taxon>Pirellulaceae</taxon>
        <taxon>Novipirellula</taxon>
    </lineage>
</organism>
<keyword evidence="2" id="KW-1185">Reference proteome</keyword>
<comment type="caution">
    <text evidence="1">The sequence shown here is derived from an EMBL/GenBank/DDBJ whole genome shotgun (WGS) entry which is preliminary data.</text>
</comment>
<dbReference type="AlphaFoldDB" id="A0A5C6DQ78"/>
<proteinExistence type="predicted"/>
<dbReference type="Proteomes" id="UP000319143">
    <property type="component" value="Unassembled WGS sequence"/>
</dbReference>
<reference evidence="1 2" key="1">
    <citation type="submission" date="2019-02" db="EMBL/GenBank/DDBJ databases">
        <title>Deep-cultivation of Planctomycetes and their phenomic and genomic characterization uncovers novel biology.</title>
        <authorList>
            <person name="Wiegand S."/>
            <person name="Jogler M."/>
            <person name="Boedeker C."/>
            <person name="Pinto D."/>
            <person name="Vollmers J."/>
            <person name="Rivas-Marin E."/>
            <person name="Kohn T."/>
            <person name="Peeters S.H."/>
            <person name="Heuer A."/>
            <person name="Rast P."/>
            <person name="Oberbeckmann S."/>
            <person name="Bunk B."/>
            <person name="Jeske O."/>
            <person name="Meyerdierks A."/>
            <person name="Storesund J.E."/>
            <person name="Kallscheuer N."/>
            <person name="Luecker S."/>
            <person name="Lage O.M."/>
            <person name="Pohl T."/>
            <person name="Merkel B.J."/>
            <person name="Hornburger P."/>
            <person name="Mueller R.-W."/>
            <person name="Bruemmer F."/>
            <person name="Labrenz M."/>
            <person name="Spormann A.M."/>
            <person name="Op Den Camp H."/>
            <person name="Overmann J."/>
            <person name="Amann R."/>
            <person name="Jetten M.S.M."/>
            <person name="Mascher T."/>
            <person name="Medema M.H."/>
            <person name="Devos D.P."/>
            <person name="Kaster A.-K."/>
            <person name="Ovreas L."/>
            <person name="Rohde M."/>
            <person name="Galperin M.Y."/>
            <person name="Jogler C."/>
        </authorList>
    </citation>
    <scope>NUCLEOTIDE SEQUENCE [LARGE SCALE GENOMIC DNA]</scope>
    <source>
        <strain evidence="1 2">Poly41</strain>
    </source>
</reference>
<sequence length="371" mass="41972">MTDIQSTDFRVTCAPHHNHQDTAQYEVATQLWFDQILKRSFQCPETPQTRMQLRTTEGVPLISVLPDLTKPVLSVDIFYTQQGQIDGEKDDRNNTTARFWHHVAGTSNGGGDGWTGKLPLLSTDKPLWVYANVTYALKETVTAAGYYFNTYSTDVFNLSSLMWMVSPEQLQESGVESTRQPSHRIESFEGDWQKEWYSYKSDAWPRQTHKLHDPQWAAPKDAQLAIDVQSDKPNSFVIGLDDFAAEVELTGGADWQTILLAAADFKDAKGNALTDWQGIKELRLGDQETLKDDDHRHVLGDRWQGDPPKLRDLRWIDLAAEQGPSAGSAASAIRSDVSDSSLVAQHNMTWGRVPHRWQVWLDIESVKGRMK</sequence>
<evidence type="ECO:0000313" key="2">
    <source>
        <dbReference type="Proteomes" id="UP000319143"/>
    </source>
</evidence>
<name>A0A5C6DQ78_9BACT</name>
<accession>A0A5C6DQ78</accession>
<protein>
    <submittedName>
        <fullName evidence="1">Uncharacterized protein</fullName>
    </submittedName>
</protein>
<gene>
    <name evidence="1" type="ORF">Poly41_28610</name>
</gene>
<dbReference type="EMBL" id="SJPV01000004">
    <property type="protein sequence ID" value="TWU38385.1"/>
    <property type="molecule type" value="Genomic_DNA"/>
</dbReference>